<dbReference type="EC" id="2.7.7.2" evidence="15"/>
<keyword evidence="12" id="KW-0511">Multifunctional enzyme</keyword>
<evidence type="ECO:0000256" key="13">
    <source>
        <dbReference type="ARBA" id="ARBA00047880"/>
    </source>
</evidence>
<gene>
    <name evidence="17" type="primary">ribF</name>
    <name evidence="18" type="ORF">GGQ86_001950</name>
    <name evidence="17" type="ORF">XFLAVUS301_04420</name>
</gene>
<keyword evidence="4 15" id="KW-0285">Flavoprotein</keyword>
<comment type="caution">
    <text evidence="17">The sequence shown here is derived from an EMBL/GenBank/DDBJ whole genome shotgun (WGS) entry which is preliminary data.</text>
</comment>
<dbReference type="GO" id="GO:0009398">
    <property type="term" value="P:FMN biosynthetic process"/>
    <property type="evidence" value="ECO:0007669"/>
    <property type="project" value="UniProtKB-UniRule"/>
</dbReference>
<evidence type="ECO:0000256" key="6">
    <source>
        <dbReference type="ARBA" id="ARBA00022679"/>
    </source>
</evidence>
<accession>A0A9W6CMZ3</accession>
<evidence type="ECO:0000256" key="3">
    <source>
        <dbReference type="ARBA" id="ARBA00005201"/>
    </source>
</evidence>
<dbReference type="SMART" id="SM00904">
    <property type="entry name" value="Flavokinase"/>
    <property type="match status" value="1"/>
</dbReference>
<dbReference type="InterPro" id="IPR002606">
    <property type="entry name" value="Riboflavin_kinase_bac"/>
</dbReference>
<dbReference type="Proteomes" id="UP001245370">
    <property type="component" value="Unassembled WGS sequence"/>
</dbReference>
<dbReference type="GO" id="GO:0009231">
    <property type="term" value="P:riboflavin biosynthetic process"/>
    <property type="evidence" value="ECO:0007669"/>
    <property type="project" value="InterPro"/>
</dbReference>
<evidence type="ECO:0000313" key="19">
    <source>
        <dbReference type="Proteomes" id="UP001144397"/>
    </source>
</evidence>
<keyword evidence="7 15" id="KW-0548">Nucleotidyltransferase</keyword>
<dbReference type="PANTHER" id="PTHR22749:SF6">
    <property type="entry name" value="RIBOFLAVIN KINASE"/>
    <property type="match status" value="1"/>
</dbReference>
<dbReference type="GO" id="GO:0006747">
    <property type="term" value="P:FAD biosynthetic process"/>
    <property type="evidence" value="ECO:0007669"/>
    <property type="project" value="UniProtKB-UniRule"/>
</dbReference>
<dbReference type="Gene3D" id="3.40.50.620">
    <property type="entry name" value="HUPs"/>
    <property type="match status" value="1"/>
</dbReference>
<keyword evidence="5 15" id="KW-0288">FMN</keyword>
<evidence type="ECO:0000256" key="15">
    <source>
        <dbReference type="PIRNR" id="PIRNR004491"/>
    </source>
</evidence>
<keyword evidence="6 15" id="KW-0808">Transferase</keyword>
<evidence type="ECO:0000256" key="9">
    <source>
        <dbReference type="ARBA" id="ARBA00022777"/>
    </source>
</evidence>
<evidence type="ECO:0000256" key="8">
    <source>
        <dbReference type="ARBA" id="ARBA00022741"/>
    </source>
</evidence>
<dbReference type="EMBL" id="JAVDPY010000003">
    <property type="protein sequence ID" value="MDR6333480.1"/>
    <property type="molecule type" value="Genomic_DNA"/>
</dbReference>
<evidence type="ECO:0000313" key="18">
    <source>
        <dbReference type="EMBL" id="MDR6333480.1"/>
    </source>
</evidence>
<dbReference type="InterPro" id="IPR015864">
    <property type="entry name" value="FAD_synthase"/>
</dbReference>
<dbReference type="NCBIfam" id="NF004159">
    <property type="entry name" value="PRK05627.1-2"/>
    <property type="match status" value="1"/>
</dbReference>
<dbReference type="EC" id="2.7.1.26" evidence="15"/>
<dbReference type="FunFam" id="2.40.30.30:FF:000003">
    <property type="entry name" value="Riboflavin biosynthesis protein"/>
    <property type="match status" value="1"/>
</dbReference>
<dbReference type="GO" id="GO:0003919">
    <property type="term" value="F:FMN adenylyltransferase activity"/>
    <property type="evidence" value="ECO:0007669"/>
    <property type="project" value="UniProtKB-UniRule"/>
</dbReference>
<comment type="pathway">
    <text evidence="3 15">Cofactor biosynthesis; FMN biosynthesis; FMN from riboflavin (ATP route): step 1/1.</text>
</comment>
<dbReference type="Pfam" id="PF01687">
    <property type="entry name" value="Flavokinase"/>
    <property type="match status" value="1"/>
</dbReference>
<dbReference type="InterPro" id="IPR023468">
    <property type="entry name" value="Riboflavin_kinase"/>
</dbReference>
<evidence type="ECO:0000256" key="12">
    <source>
        <dbReference type="ARBA" id="ARBA00023268"/>
    </source>
</evidence>
<proteinExistence type="inferred from homology"/>
<dbReference type="EMBL" id="BSDO01000001">
    <property type="protein sequence ID" value="GLI20768.1"/>
    <property type="molecule type" value="Genomic_DNA"/>
</dbReference>
<reference evidence="18 20" key="2">
    <citation type="submission" date="2023-07" db="EMBL/GenBank/DDBJ databases">
        <title>Genomic Encyclopedia of Type Strains, Phase IV (KMG-IV): sequencing the most valuable type-strain genomes for metagenomic binning, comparative biology and taxonomic classification.</title>
        <authorList>
            <person name="Goeker M."/>
        </authorList>
    </citation>
    <scope>NUCLEOTIDE SEQUENCE [LARGE SCALE GENOMIC DNA]</scope>
    <source>
        <strain evidence="18 20">DSM 338</strain>
    </source>
</reference>
<dbReference type="Pfam" id="PF06574">
    <property type="entry name" value="FAD_syn"/>
    <property type="match status" value="1"/>
</dbReference>
<dbReference type="RefSeq" id="WP_281805050.1">
    <property type="nucleotide sequence ID" value="NZ_BSDO01000001.1"/>
</dbReference>
<dbReference type="InterPro" id="IPR015865">
    <property type="entry name" value="Riboflavin_kinase_bac/euk"/>
</dbReference>
<evidence type="ECO:0000256" key="5">
    <source>
        <dbReference type="ARBA" id="ARBA00022643"/>
    </source>
</evidence>
<organism evidence="17 19">
    <name type="scientific">Xanthobacter flavus</name>
    <dbReference type="NCBI Taxonomy" id="281"/>
    <lineage>
        <taxon>Bacteria</taxon>
        <taxon>Pseudomonadati</taxon>
        <taxon>Pseudomonadota</taxon>
        <taxon>Alphaproteobacteria</taxon>
        <taxon>Hyphomicrobiales</taxon>
        <taxon>Xanthobacteraceae</taxon>
        <taxon>Xanthobacter</taxon>
    </lineage>
</organism>
<dbReference type="CDD" id="cd02064">
    <property type="entry name" value="FAD_synthetase_N"/>
    <property type="match status" value="1"/>
</dbReference>
<comment type="pathway">
    <text evidence="2 15">Cofactor biosynthesis; FAD biosynthesis; FAD from FMN: step 1/1.</text>
</comment>
<keyword evidence="8 15" id="KW-0547">Nucleotide-binding</keyword>
<dbReference type="GO" id="GO:0008531">
    <property type="term" value="F:riboflavin kinase activity"/>
    <property type="evidence" value="ECO:0007669"/>
    <property type="project" value="UniProtKB-UniRule"/>
</dbReference>
<dbReference type="InterPro" id="IPR014729">
    <property type="entry name" value="Rossmann-like_a/b/a_fold"/>
</dbReference>
<comment type="catalytic activity">
    <reaction evidence="14 15">
        <text>FMN + ATP + H(+) = FAD + diphosphate</text>
        <dbReference type="Rhea" id="RHEA:17237"/>
        <dbReference type="ChEBI" id="CHEBI:15378"/>
        <dbReference type="ChEBI" id="CHEBI:30616"/>
        <dbReference type="ChEBI" id="CHEBI:33019"/>
        <dbReference type="ChEBI" id="CHEBI:57692"/>
        <dbReference type="ChEBI" id="CHEBI:58210"/>
        <dbReference type="EC" id="2.7.7.2"/>
    </reaction>
</comment>
<dbReference type="PANTHER" id="PTHR22749">
    <property type="entry name" value="RIBOFLAVIN KINASE/FMN ADENYLYLTRANSFERASE"/>
    <property type="match status" value="1"/>
</dbReference>
<evidence type="ECO:0000256" key="10">
    <source>
        <dbReference type="ARBA" id="ARBA00022827"/>
    </source>
</evidence>
<dbReference type="Proteomes" id="UP001144397">
    <property type="component" value="Unassembled WGS sequence"/>
</dbReference>
<reference evidence="17" key="1">
    <citation type="submission" date="2022-12" db="EMBL/GenBank/DDBJ databases">
        <title>Reference genome sequencing for broad-spectrum identification of bacterial and archaeal isolates by mass spectrometry.</title>
        <authorList>
            <person name="Sekiguchi Y."/>
            <person name="Tourlousse D.M."/>
        </authorList>
    </citation>
    <scope>NUCLEOTIDE SEQUENCE</scope>
    <source>
        <strain evidence="17">301</strain>
    </source>
</reference>
<evidence type="ECO:0000256" key="11">
    <source>
        <dbReference type="ARBA" id="ARBA00022840"/>
    </source>
</evidence>
<dbReference type="NCBIfam" id="NF004160">
    <property type="entry name" value="PRK05627.1-3"/>
    <property type="match status" value="1"/>
</dbReference>
<dbReference type="AlphaFoldDB" id="A0A9W6CMZ3"/>
<dbReference type="PIRSF" id="PIRSF004491">
    <property type="entry name" value="FAD_Synth"/>
    <property type="match status" value="1"/>
</dbReference>
<dbReference type="InterPro" id="IPR023465">
    <property type="entry name" value="Riboflavin_kinase_dom_sf"/>
</dbReference>
<keyword evidence="20" id="KW-1185">Reference proteome</keyword>
<evidence type="ECO:0000256" key="1">
    <source>
        <dbReference type="ARBA" id="ARBA00002121"/>
    </source>
</evidence>
<keyword evidence="10 15" id="KW-0274">FAD</keyword>
<evidence type="ECO:0000256" key="4">
    <source>
        <dbReference type="ARBA" id="ARBA00022630"/>
    </source>
</evidence>
<dbReference type="FunFam" id="3.40.50.620:FF:000021">
    <property type="entry name" value="Riboflavin biosynthesis protein"/>
    <property type="match status" value="1"/>
</dbReference>
<comment type="similarity">
    <text evidence="15">Belongs to the ribF family.</text>
</comment>
<evidence type="ECO:0000256" key="2">
    <source>
        <dbReference type="ARBA" id="ARBA00004726"/>
    </source>
</evidence>
<dbReference type="SUPFAM" id="SSF82114">
    <property type="entry name" value="Riboflavin kinase-like"/>
    <property type="match status" value="1"/>
</dbReference>
<comment type="catalytic activity">
    <reaction evidence="13 15">
        <text>riboflavin + ATP = FMN + ADP + H(+)</text>
        <dbReference type="Rhea" id="RHEA:14357"/>
        <dbReference type="ChEBI" id="CHEBI:15378"/>
        <dbReference type="ChEBI" id="CHEBI:30616"/>
        <dbReference type="ChEBI" id="CHEBI:57986"/>
        <dbReference type="ChEBI" id="CHEBI:58210"/>
        <dbReference type="ChEBI" id="CHEBI:456216"/>
        <dbReference type="EC" id="2.7.1.26"/>
    </reaction>
</comment>
<dbReference type="GO" id="GO:0005524">
    <property type="term" value="F:ATP binding"/>
    <property type="evidence" value="ECO:0007669"/>
    <property type="project" value="UniProtKB-UniRule"/>
</dbReference>
<evidence type="ECO:0000256" key="7">
    <source>
        <dbReference type="ARBA" id="ARBA00022695"/>
    </source>
</evidence>
<feature type="domain" description="Riboflavin kinase" evidence="16">
    <location>
        <begin position="191"/>
        <end position="314"/>
    </location>
</feature>
<sequence length="317" mass="34128">MTVSLPPDFVLVRGPEPLPPTLARPVIAIGNFDGVHRGHQAVFAAARAMAAEAGGPALALTFEPHPRTFFNPATAPFRLTPAMEKLRHIAESGLQGAIVLDFDAALAAMEAEDFVREVLVDRYGVAGVAVGFDFHFGRQRAGSPAFLKEAGERHGFAVTVVEPMRDENDAISSTAVRRALASGQVGHAAHMLGRPFAVTAEVIHGDKRGRTIGFPTANLALPQDLDLAFGIYAVRAVTPAGRFDGVANYGRRPTFDNGRALLEVHLFDFSGDLYGQSIEVEFHAYIRPELKFDGIDALVAQIRADAQQAREVLAREV</sequence>
<protein>
    <recommendedName>
        <fullName evidence="15">Riboflavin biosynthesis protein</fullName>
    </recommendedName>
    <domain>
        <recommendedName>
            <fullName evidence="15">Riboflavin kinase</fullName>
            <ecNumber evidence="15">2.7.1.26</ecNumber>
        </recommendedName>
        <alternativeName>
            <fullName evidence="15">Flavokinase</fullName>
        </alternativeName>
    </domain>
    <domain>
        <recommendedName>
            <fullName evidence="15">FMN adenylyltransferase</fullName>
            <ecNumber evidence="15">2.7.7.2</ecNumber>
        </recommendedName>
        <alternativeName>
            <fullName evidence="15">FAD pyrophosphorylase</fullName>
        </alternativeName>
        <alternativeName>
            <fullName evidence="15">FAD synthase</fullName>
        </alternativeName>
    </domain>
</protein>
<comment type="function">
    <text evidence="1">Catalyzes the phosphorylation of riboflavin to FMN followed by the adenylation of FMN to FAD.</text>
</comment>
<dbReference type="NCBIfam" id="TIGR00083">
    <property type="entry name" value="ribF"/>
    <property type="match status" value="1"/>
</dbReference>
<evidence type="ECO:0000256" key="14">
    <source>
        <dbReference type="ARBA" id="ARBA00049494"/>
    </source>
</evidence>
<keyword evidence="11 15" id="KW-0067">ATP-binding</keyword>
<evidence type="ECO:0000313" key="17">
    <source>
        <dbReference type="EMBL" id="GLI20768.1"/>
    </source>
</evidence>
<evidence type="ECO:0000313" key="20">
    <source>
        <dbReference type="Proteomes" id="UP001245370"/>
    </source>
</evidence>
<dbReference type="GeneID" id="95761235"/>
<keyword evidence="9 15" id="KW-0418">Kinase</keyword>
<dbReference type="Gene3D" id="2.40.30.30">
    <property type="entry name" value="Riboflavin kinase-like"/>
    <property type="match status" value="1"/>
</dbReference>
<name>A0A9W6CMZ3_XANFL</name>
<evidence type="ECO:0000259" key="16">
    <source>
        <dbReference type="SMART" id="SM00904"/>
    </source>
</evidence>
<dbReference type="SUPFAM" id="SSF52374">
    <property type="entry name" value="Nucleotidylyl transferase"/>
    <property type="match status" value="1"/>
</dbReference>